<reference evidence="1 2" key="1">
    <citation type="journal article" date="2019" name="Commun. Biol.">
        <title>The bagworm genome reveals a unique fibroin gene that provides high tensile strength.</title>
        <authorList>
            <person name="Kono N."/>
            <person name="Nakamura H."/>
            <person name="Ohtoshi R."/>
            <person name="Tomita M."/>
            <person name="Numata K."/>
            <person name="Arakawa K."/>
        </authorList>
    </citation>
    <scope>NUCLEOTIDE SEQUENCE [LARGE SCALE GENOMIC DNA]</scope>
</reference>
<gene>
    <name evidence="1" type="ORF">EVAR_24746_1</name>
</gene>
<dbReference type="AlphaFoldDB" id="A0A4C1VDP0"/>
<accession>A0A4C1VDP0</accession>
<comment type="caution">
    <text evidence="1">The sequence shown here is derived from an EMBL/GenBank/DDBJ whole genome shotgun (WGS) entry which is preliminary data.</text>
</comment>
<evidence type="ECO:0000313" key="1">
    <source>
        <dbReference type="EMBL" id="GBP36743.1"/>
    </source>
</evidence>
<proteinExistence type="predicted"/>
<dbReference type="EMBL" id="BGZK01000322">
    <property type="protein sequence ID" value="GBP36743.1"/>
    <property type="molecule type" value="Genomic_DNA"/>
</dbReference>
<dbReference type="Proteomes" id="UP000299102">
    <property type="component" value="Unassembled WGS sequence"/>
</dbReference>
<protein>
    <submittedName>
        <fullName evidence="1">Uncharacterized protein</fullName>
    </submittedName>
</protein>
<sequence>MGEIIKALKRMKDGKVAGYVRLTSEMLREETTGVQWQTCCVKSLINARKAKGLSAPTYLLRLCSLDLRGFGEILGTGGDCGKRLGKSAGAPTRFHYITAGDAYRRYLSAELIQCPVVRLITYRRKT</sequence>
<evidence type="ECO:0000313" key="2">
    <source>
        <dbReference type="Proteomes" id="UP000299102"/>
    </source>
</evidence>
<keyword evidence="2" id="KW-1185">Reference proteome</keyword>
<organism evidence="1 2">
    <name type="scientific">Eumeta variegata</name>
    <name type="common">Bagworm moth</name>
    <name type="synonym">Eumeta japonica</name>
    <dbReference type="NCBI Taxonomy" id="151549"/>
    <lineage>
        <taxon>Eukaryota</taxon>
        <taxon>Metazoa</taxon>
        <taxon>Ecdysozoa</taxon>
        <taxon>Arthropoda</taxon>
        <taxon>Hexapoda</taxon>
        <taxon>Insecta</taxon>
        <taxon>Pterygota</taxon>
        <taxon>Neoptera</taxon>
        <taxon>Endopterygota</taxon>
        <taxon>Lepidoptera</taxon>
        <taxon>Glossata</taxon>
        <taxon>Ditrysia</taxon>
        <taxon>Tineoidea</taxon>
        <taxon>Psychidae</taxon>
        <taxon>Oiketicinae</taxon>
        <taxon>Eumeta</taxon>
    </lineage>
</organism>
<name>A0A4C1VDP0_EUMVA</name>